<feature type="compositionally biased region" description="Basic and acidic residues" evidence="6">
    <location>
        <begin position="228"/>
        <end position="250"/>
    </location>
</feature>
<proteinExistence type="predicted"/>
<evidence type="ECO:0000313" key="9">
    <source>
        <dbReference type="Proteomes" id="UP001327560"/>
    </source>
</evidence>
<accession>A0AAQ3JSY6</accession>
<dbReference type="Gene3D" id="2.40.330.10">
    <property type="entry name" value="DNA-binding pseudobarrel domain"/>
    <property type="match status" value="1"/>
</dbReference>
<keyword evidence="2" id="KW-0805">Transcription regulation</keyword>
<evidence type="ECO:0000256" key="4">
    <source>
        <dbReference type="ARBA" id="ARBA00023163"/>
    </source>
</evidence>
<dbReference type="PROSITE" id="PS50863">
    <property type="entry name" value="B3"/>
    <property type="match status" value="1"/>
</dbReference>
<dbReference type="SMART" id="SM01019">
    <property type="entry name" value="B3"/>
    <property type="match status" value="1"/>
</dbReference>
<dbReference type="Pfam" id="PF02362">
    <property type="entry name" value="B3"/>
    <property type="match status" value="1"/>
</dbReference>
<evidence type="ECO:0000256" key="1">
    <source>
        <dbReference type="ARBA" id="ARBA00004123"/>
    </source>
</evidence>
<dbReference type="InterPro" id="IPR044837">
    <property type="entry name" value="REM16-like"/>
</dbReference>
<dbReference type="PANTHER" id="PTHR31391">
    <property type="entry name" value="B3 DOMAIN-CONTAINING PROTEIN OS11G0197600-RELATED"/>
    <property type="match status" value="1"/>
</dbReference>
<protein>
    <submittedName>
        <fullName evidence="8">B3 domain-containing protein</fullName>
    </submittedName>
</protein>
<evidence type="ECO:0000313" key="8">
    <source>
        <dbReference type="EMBL" id="WOK95481.1"/>
    </source>
</evidence>
<dbReference type="AlphaFoldDB" id="A0AAQ3JSY6"/>
<evidence type="ECO:0000256" key="6">
    <source>
        <dbReference type="SAM" id="MobiDB-lite"/>
    </source>
</evidence>
<feature type="compositionally biased region" description="Basic residues" evidence="6">
    <location>
        <begin position="264"/>
        <end position="283"/>
    </location>
</feature>
<evidence type="ECO:0000256" key="5">
    <source>
        <dbReference type="ARBA" id="ARBA00023242"/>
    </source>
</evidence>
<dbReference type="GO" id="GO:0005634">
    <property type="term" value="C:nucleus"/>
    <property type="evidence" value="ECO:0007669"/>
    <property type="project" value="UniProtKB-SubCell"/>
</dbReference>
<evidence type="ECO:0000256" key="2">
    <source>
        <dbReference type="ARBA" id="ARBA00023015"/>
    </source>
</evidence>
<organism evidence="8 9">
    <name type="scientific">Canna indica</name>
    <name type="common">Indian-shot</name>
    <dbReference type="NCBI Taxonomy" id="4628"/>
    <lineage>
        <taxon>Eukaryota</taxon>
        <taxon>Viridiplantae</taxon>
        <taxon>Streptophyta</taxon>
        <taxon>Embryophyta</taxon>
        <taxon>Tracheophyta</taxon>
        <taxon>Spermatophyta</taxon>
        <taxon>Magnoliopsida</taxon>
        <taxon>Liliopsida</taxon>
        <taxon>Zingiberales</taxon>
        <taxon>Cannaceae</taxon>
        <taxon>Canna</taxon>
    </lineage>
</organism>
<keyword evidence="9" id="KW-1185">Reference proteome</keyword>
<dbReference type="InterPro" id="IPR003340">
    <property type="entry name" value="B3_DNA-bd"/>
</dbReference>
<feature type="region of interest" description="Disordered" evidence="6">
    <location>
        <begin position="49"/>
        <end position="80"/>
    </location>
</feature>
<dbReference type="PANTHER" id="PTHR31391:SF3">
    <property type="entry name" value="B3 DOMAIN-CONTAINING PROTEIN OS05G0481400"/>
    <property type="match status" value="1"/>
</dbReference>
<dbReference type="Proteomes" id="UP001327560">
    <property type="component" value="Chromosome 1"/>
</dbReference>
<dbReference type="CDD" id="cd10017">
    <property type="entry name" value="B3_DNA"/>
    <property type="match status" value="1"/>
</dbReference>
<evidence type="ECO:0000259" key="7">
    <source>
        <dbReference type="PROSITE" id="PS50863"/>
    </source>
</evidence>
<feature type="domain" description="TF-B3" evidence="7">
    <location>
        <begin position="133"/>
        <end position="224"/>
    </location>
</feature>
<dbReference type="EMBL" id="CP136890">
    <property type="protein sequence ID" value="WOK95481.1"/>
    <property type="molecule type" value="Genomic_DNA"/>
</dbReference>
<dbReference type="SUPFAM" id="SSF101936">
    <property type="entry name" value="DNA-binding pseudobarrel domain"/>
    <property type="match status" value="1"/>
</dbReference>
<dbReference type="GO" id="GO:0003677">
    <property type="term" value="F:DNA binding"/>
    <property type="evidence" value="ECO:0007669"/>
    <property type="project" value="UniProtKB-KW"/>
</dbReference>
<reference evidence="8 9" key="1">
    <citation type="submission" date="2023-10" db="EMBL/GenBank/DDBJ databases">
        <title>Chromosome-scale genome assembly provides insights into flower coloration mechanisms of Canna indica.</title>
        <authorList>
            <person name="Li C."/>
        </authorList>
    </citation>
    <scope>NUCLEOTIDE SEQUENCE [LARGE SCALE GENOMIC DNA]</scope>
    <source>
        <tissue evidence="8">Flower</tissue>
    </source>
</reference>
<gene>
    <name evidence="8" type="ORF">Cni_G04188</name>
</gene>
<evidence type="ECO:0000256" key="3">
    <source>
        <dbReference type="ARBA" id="ARBA00023125"/>
    </source>
</evidence>
<keyword evidence="5" id="KW-0539">Nucleus</keyword>
<comment type="subcellular location">
    <subcellularLocation>
        <location evidence="1">Nucleus</location>
    </subcellularLocation>
</comment>
<sequence>MSADANSYEELRKQRVQQNLKHLEELGISQISKCLLEVTKCEHKLFKPRASPKMKKSPGTMEIRRSSRARNSVPSYRDQVEDTELRSYRKRYSRSEQKGREYTGRVASYEEHARAVEKAEELQSNLNPSYPSFIKSMVRSHVSSCFWLGLPTRFCKEHLPPNELKMVLEDENGTEYDAVYIGSRTGLSGGWRGFAMDHNLEDGDVIVFELTEPARFKVYIIKAIDAEDKKAEDKKDEIATDNTEETKSPETEESPEESPASQRRTTRSSSRRKPAKTRKSAYS</sequence>
<keyword evidence="3" id="KW-0238">DNA-binding</keyword>
<dbReference type="InterPro" id="IPR015300">
    <property type="entry name" value="DNA-bd_pseudobarrel_sf"/>
</dbReference>
<keyword evidence="4" id="KW-0804">Transcription</keyword>
<feature type="region of interest" description="Disordered" evidence="6">
    <location>
        <begin position="228"/>
        <end position="283"/>
    </location>
</feature>
<name>A0AAQ3JSY6_9LILI</name>